<dbReference type="PANTHER" id="PTHR10488">
    <property type="entry name" value="GLYCINE AMIDINOTRANSFERASE, MITOCHONDRIAL"/>
    <property type="match status" value="1"/>
</dbReference>
<dbReference type="Proteomes" id="UP000520767">
    <property type="component" value="Unassembled WGS sequence"/>
</dbReference>
<accession>A0A7W7VIS2</accession>
<organism evidence="3 4">
    <name type="scientific">Actinophytocola algeriensis</name>
    <dbReference type="NCBI Taxonomy" id="1768010"/>
    <lineage>
        <taxon>Bacteria</taxon>
        <taxon>Bacillati</taxon>
        <taxon>Actinomycetota</taxon>
        <taxon>Actinomycetes</taxon>
        <taxon>Pseudonocardiales</taxon>
        <taxon>Pseudonocardiaceae</taxon>
    </lineage>
</organism>
<keyword evidence="4" id="KW-1185">Reference proteome</keyword>
<dbReference type="InterPro" id="IPR033195">
    <property type="entry name" value="AmidinoTrfase"/>
</dbReference>
<evidence type="ECO:0000313" key="3">
    <source>
        <dbReference type="EMBL" id="MBB4911579.1"/>
    </source>
</evidence>
<evidence type="ECO:0000313" key="4">
    <source>
        <dbReference type="Proteomes" id="UP000520767"/>
    </source>
</evidence>
<proteinExistence type="inferred from homology"/>
<sequence length="388" mass="43559">MLITTTPSSSAVAEGDLMEGAQDMTTEEFAIRSSSAGIGAAYSCDEFSPLREVIVGNPYGARIPRQDVSAWLNLYGDLSRSEMERVLTGEFPARVIEETAEDLEVLVSTLRGLGVVVHQALASDQAQEFGTPQWRTDGFYNYCPRDLTLIIGDMIIETASPMRARYFELFSMRHLFQRFMLNGSTWIAAPRPQLADELFLIDEQDRPVLGEQEPVFEAANVLRCGKDLFYQVSASGNELGRIWLERTLQAYGDFTIHPLRKIYEYTHIDSTIAFLRPGLVLLNPERINDTNLPDVLRKWDAIWCPSMNTEPTASPYPLSSRWIGMNLLMVSPELAVVDAAQHELIRALERNGIDTIPLTLRHARTLGGGFHCVTLDVLRDGTMESYFD</sequence>
<dbReference type="SUPFAM" id="SSF55909">
    <property type="entry name" value="Pentein"/>
    <property type="match status" value="1"/>
</dbReference>
<comment type="similarity">
    <text evidence="1">Belongs to the amidinotransferase family.</text>
</comment>
<gene>
    <name evidence="3" type="ORF">FHR82_007849</name>
</gene>
<protein>
    <submittedName>
        <fullName evidence="3">Glycine amidinotransferase/scyllo-inosamine-4-phosphate amidinotransferase 1</fullName>
        <ecNumber evidence="3">2.1.4.1</ecNumber>
        <ecNumber evidence="3">2.1.4.2</ecNumber>
    </submittedName>
</protein>
<dbReference type="Gene3D" id="3.75.10.10">
    <property type="entry name" value="L-arginine/glycine Amidinotransferase, Chain A"/>
    <property type="match status" value="1"/>
</dbReference>
<dbReference type="AlphaFoldDB" id="A0A7W7VIS2"/>
<evidence type="ECO:0000256" key="2">
    <source>
        <dbReference type="ARBA" id="ARBA00022679"/>
    </source>
</evidence>
<evidence type="ECO:0000256" key="1">
    <source>
        <dbReference type="ARBA" id="ARBA00006943"/>
    </source>
</evidence>
<dbReference type="EC" id="2.1.4.2" evidence="3"/>
<comment type="caution">
    <text evidence="3">The sequence shown here is derived from an EMBL/GenBank/DDBJ whole genome shotgun (WGS) entry which is preliminary data.</text>
</comment>
<dbReference type="EMBL" id="JACHJQ010000010">
    <property type="protein sequence ID" value="MBB4911579.1"/>
    <property type="molecule type" value="Genomic_DNA"/>
</dbReference>
<dbReference type="GO" id="GO:0015068">
    <property type="term" value="F:glycine amidinotransferase activity"/>
    <property type="evidence" value="ECO:0007669"/>
    <property type="project" value="UniProtKB-EC"/>
</dbReference>
<dbReference type="EC" id="2.1.4.1" evidence="3"/>
<dbReference type="GO" id="GO:0015069">
    <property type="term" value="F:scyllo-inosamine-4-phosphate amidinotransferase activity"/>
    <property type="evidence" value="ECO:0007669"/>
    <property type="project" value="UniProtKB-EC"/>
</dbReference>
<reference evidence="3 4" key="1">
    <citation type="submission" date="2020-08" db="EMBL/GenBank/DDBJ databases">
        <title>Genomic Encyclopedia of Type Strains, Phase III (KMG-III): the genomes of soil and plant-associated and newly described type strains.</title>
        <authorList>
            <person name="Whitman W."/>
        </authorList>
    </citation>
    <scope>NUCLEOTIDE SEQUENCE [LARGE SCALE GENOMIC DNA]</scope>
    <source>
        <strain evidence="3 4">CECT 8960</strain>
    </source>
</reference>
<dbReference type="PANTHER" id="PTHR10488:SF1">
    <property type="entry name" value="GLYCINE AMIDINOTRANSFERASE, MITOCHONDRIAL"/>
    <property type="match status" value="1"/>
</dbReference>
<keyword evidence="2 3" id="KW-0808">Transferase</keyword>
<name>A0A7W7VIS2_9PSEU</name>
<dbReference type="RefSeq" id="WP_221464827.1">
    <property type="nucleotide sequence ID" value="NZ_JACHJQ010000010.1"/>
</dbReference>